<comment type="caution">
    <text evidence="1">The sequence shown here is derived from an EMBL/GenBank/DDBJ whole genome shotgun (WGS) entry which is preliminary data.</text>
</comment>
<dbReference type="AlphaFoldDB" id="A0A9N7UUP9"/>
<dbReference type="Proteomes" id="UP001153269">
    <property type="component" value="Unassembled WGS sequence"/>
</dbReference>
<evidence type="ECO:0000313" key="2">
    <source>
        <dbReference type="Proteomes" id="UP001153269"/>
    </source>
</evidence>
<sequence length="242" mass="25131">MAKWNPRGGSGHISLHGALASSALRIAGRTGTLTMTSGSPTPVMAPGSRLTPLAKGQEEKNHPLHPASAELLMPLDNDPGTAAETTSAMVMGRLRVKALTRCSEVPLDDMEGGCWVKGGGAGGGGGLHTCCSILERARNSKASNEARYSSNRPGSPHLLAWPNADARASPSDFRLAPTSCLLFSSPCAPSPVMDGQGACGLERSRPKLPTWDCPEWSNLNPDQCASWGPLVCGFAEMSAIGG</sequence>
<organism evidence="1 2">
    <name type="scientific">Pleuronectes platessa</name>
    <name type="common">European plaice</name>
    <dbReference type="NCBI Taxonomy" id="8262"/>
    <lineage>
        <taxon>Eukaryota</taxon>
        <taxon>Metazoa</taxon>
        <taxon>Chordata</taxon>
        <taxon>Craniata</taxon>
        <taxon>Vertebrata</taxon>
        <taxon>Euteleostomi</taxon>
        <taxon>Actinopterygii</taxon>
        <taxon>Neopterygii</taxon>
        <taxon>Teleostei</taxon>
        <taxon>Neoteleostei</taxon>
        <taxon>Acanthomorphata</taxon>
        <taxon>Carangaria</taxon>
        <taxon>Pleuronectiformes</taxon>
        <taxon>Pleuronectoidei</taxon>
        <taxon>Pleuronectidae</taxon>
        <taxon>Pleuronectes</taxon>
    </lineage>
</organism>
<dbReference type="EMBL" id="CADEAL010001970">
    <property type="protein sequence ID" value="CAB1437013.1"/>
    <property type="molecule type" value="Genomic_DNA"/>
</dbReference>
<keyword evidence="2" id="KW-1185">Reference proteome</keyword>
<reference evidence="1" key="1">
    <citation type="submission" date="2020-03" db="EMBL/GenBank/DDBJ databases">
        <authorList>
            <person name="Weist P."/>
        </authorList>
    </citation>
    <scope>NUCLEOTIDE SEQUENCE</scope>
</reference>
<accession>A0A9N7UUP9</accession>
<evidence type="ECO:0000313" key="1">
    <source>
        <dbReference type="EMBL" id="CAB1437013.1"/>
    </source>
</evidence>
<proteinExistence type="predicted"/>
<gene>
    <name evidence="1" type="ORF">PLEPLA_LOCUS25046</name>
</gene>
<name>A0A9N7UUP9_PLEPL</name>
<protein>
    <submittedName>
        <fullName evidence="1">Uncharacterized protein</fullName>
    </submittedName>
</protein>